<feature type="signal peptide" evidence="10">
    <location>
        <begin position="1"/>
        <end position="18"/>
    </location>
</feature>
<dbReference type="Gene3D" id="2.40.10.10">
    <property type="entry name" value="Trypsin-like serine proteases"/>
    <property type="match status" value="1"/>
</dbReference>
<dbReference type="InterPro" id="IPR001314">
    <property type="entry name" value="Peptidase_S1A"/>
</dbReference>
<dbReference type="InParanoid" id="A0A7E5WIB3"/>
<name>A0A7E5WIB3_TRINI</name>
<dbReference type="InterPro" id="IPR043504">
    <property type="entry name" value="Peptidase_S1_PA_chymotrypsin"/>
</dbReference>
<evidence type="ECO:0000313" key="13">
    <source>
        <dbReference type="RefSeq" id="XP_026740429.1"/>
    </source>
</evidence>
<keyword evidence="4 10" id="KW-0732">Signal</keyword>
<dbReference type="PROSITE" id="PS50240">
    <property type="entry name" value="TRYPSIN_DOM"/>
    <property type="match status" value="1"/>
</dbReference>
<evidence type="ECO:0000256" key="9">
    <source>
        <dbReference type="SAM" id="MobiDB-lite"/>
    </source>
</evidence>
<dbReference type="GeneID" id="113502886"/>
<dbReference type="SUPFAM" id="SSF50494">
    <property type="entry name" value="Trypsin-like serine proteases"/>
    <property type="match status" value="1"/>
</dbReference>
<protein>
    <submittedName>
        <fullName evidence="13">Serine proteinase stubble-like isoform X1</fullName>
    </submittedName>
</protein>
<evidence type="ECO:0000256" key="2">
    <source>
        <dbReference type="ARBA" id="ARBA00022525"/>
    </source>
</evidence>
<reference evidence="13" key="1">
    <citation type="submission" date="2025-08" db="UniProtKB">
        <authorList>
            <consortium name="RefSeq"/>
        </authorList>
    </citation>
    <scope>IDENTIFICATION</scope>
</reference>
<evidence type="ECO:0000259" key="11">
    <source>
        <dbReference type="PROSITE" id="PS50240"/>
    </source>
</evidence>
<dbReference type="CDD" id="cd00190">
    <property type="entry name" value="Tryp_SPc"/>
    <property type="match status" value="1"/>
</dbReference>
<dbReference type="InterPro" id="IPR009003">
    <property type="entry name" value="Peptidase_S1_PA"/>
</dbReference>
<evidence type="ECO:0000256" key="10">
    <source>
        <dbReference type="SAM" id="SignalP"/>
    </source>
</evidence>
<evidence type="ECO:0000256" key="8">
    <source>
        <dbReference type="ARBA" id="ARBA00023157"/>
    </source>
</evidence>
<comment type="subcellular location">
    <subcellularLocation>
        <location evidence="1">Secreted</location>
    </subcellularLocation>
</comment>
<keyword evidence="6" id="KW-0720">Serine protease</keyword>
<organism evidence="12 13">
    <name type="scientific">Trichoplusia ni</name>
    <name type="common">Cabbage looper</name>
    <dbReference type="NCBI Taxonomy" id="7111"/>
    <lineage>
        <taxon>Eukaryota</taxon>
        <taxon>Metazoa</taxon>
        <taxon>Ecdysozoa</taxon>
        <taxon>Arthropoda</taxon>
        <taxon>Hexapoda</taxon>
        <taxon>Insecta</taxon>
        <taxon>Pterygota</taxon>
        <taxon>Neoptera</taxon>
        <taxon>Endopterygota</taxon>
        <taxon>Lepidoptera</taxon>
        <taxon>Glossata</taxon>
        <taxon>Ditrysia</taxon>
        <taxon>Noctuoidea</taxon>
        <taxon>Noctuidae</taxon>
        <taxon>Plusiinae</taxon>
        <taxon>Trichoplusia</taxon>
    </lineage>
</organism>
<dbReference type="Proteomes" id="UP000322000">
    <property type="component" value="Chromosome 18"/>
</dbReference>
<dbReference type="KEGG" id="tnl:113502886"/>
<dbReference type="AlphaFoldDB" id="A0A7E5WIB3"/>
<evidence type="ECO:0000256" key="6">
    <source>
        <dbReference type="ARBA" id="ARBA00022825"/>
    </source>
</evidence>
<dbReference type="RefSeq" id="XP_026740429.1">
    <property type="nucleotide sequence ID" value="XM_026884628.1"/>
</dbReference>
<keyword evidence="8" id="KW-1015">Disulfide bond</keyword>
<dbReference type="FunFam" id="2.40.10.10:FF:000146">
    <property type="entry name" value="Serine protease 53"/>
    <property type="match status" value="1"/>
</dbReference>
<feature type="region of interest" description="Disordered" evidence="9">
    <location>
        <begin position="134"/>
        <end position="267"/>
    </location>
</feature>
<dbReference type="InterPro" id="IPR031986">
    <property type="entry name" value="GD_N"/>
</dbReference>
<gene>
    <name evidence="13" type="primary">LOC113502886</name>
</gene>
<evidence type="ECO:0000256" key="1">
    <source>
        <dbReference type="ARBA" id="ARBA00004613"/>
    </source>
</evidence>
<keyword evidence="5" id="KW-0378">Hydrolase</keyword>
<dbReference type="InterPro" id="IPR018114">
    <property type="entry name" value="TRYPSIN_HIS"/>
</dbReference>
<dbReference type="GO" id="GO:0005576">
    <property type="term" value="C:extracellular region"/>
    <property type="evidence" value="ECO:0007669"/>
    <property type="project" value="UniProtKB-SubCell"/>
</dbReference>
<feature type="compositionally biased region" description="Acidic residues" evidence="9">
    <location>
        <begin position="255"/>
        <end position="267"/>
    </location>
</feature>
<dbReference type="PANTHER" id="PTHR24260:SF143">
    <property type="entry name" value="SERINE PROTEASE GD-LIKE PROTEIN"/>
    <property type="match status" value="1"/>
</dbReference>
<dbReference type="Pfam" id="PF00089">
    <property type="entry name" value="Trypsin"/>
    <property type="match status" value="1"/>
</dbReference>
<evidence type="ECO:0000256" key="5">
    <source>
        <dbReference type="ARBA" id="ARBA00022801"/>
    </source>
</evidence>
<dbReference type="InterPro" id="IPR001254">
    <property type="entry name" value="Trypsin_dom"/>
</dbReference>
<feature type="chain" id="PRO_5028897059" evidence="10">
    <location>
        <begin position="19"/>
        <end position="580"/>
    </location>
</feature>
<dbReference type="InterPro" id="IPR051333">
    <property type="entry name" value="CLIP_Serine_Protease"/>
</dbReference>
<dbReference type="PANTHER" id="PTHR24260">
    <property type="match status" value="1"/>
</dbReference>
<feature type="compositionally biased region" description="Basic and acidic residues" evidence="9">
    <location>
        <begin position="172"/>
        <end position="191"/>
    </location>
</feature>
<keyword evidence="2" id="KW-0964">Secreted</keyword>
<sequence length="580" mass="64418">MITALCGILALLAAPSSSQESESLVPISPCPNVFNYEPPGSEPGRWYGVVNLSTDSTLHSLWLNIVLDSKADILGNWIGDVTTQDNIDFKVENTEKKISPGPALPVRFFVQYNPLNKTPRLQAIRLNGREICNANTRRPADDGPTFERPTQRPNVPDDSISSNTRPPVFRPTEIRPTDIRPTDIRPEDRPQTRPVQTRPNDVSPVYVRPVNSPSPTNIAGGGSSQNVGRPDNSGFGHTTLSPVRGTTRRPRPDIPDFDNDNVSSDDEPEYWGGGQLTFIVPKPGSTNSNHRVTNKGGQGQTQGQCGRVMLNNPIPLVVNGTPTLEGQWPWQIALYQTQTVDNKYICGGTLVSHRHVITAAHCVTRKGSRRVVNQNTLTVYLGKHNLRTSVAGVQIRFVENIIVHPEYNATTFSRDLAILELREPVTYSDHVQPACLWPEDEVDLKNVIGKNGSVVGWGFDDTGVATEELSLVEMPVVDQETCIRSYSDFFVRFTSDYTFCAGYRNGVYNEQTGTRKSVSVCNGDSGGGMVFKSSRTWYLRGLVSLSVARQNEYRCDPTHYVIFTDLAKFLPWIKQHVYDY</sequence>
<dbReference type="Pfam" id="PF16030">
    <property type="entry name" value="GD_N"/>
    <property type="match status" value="1"/>
</dbReference>
<evidence type="ECO:0000256" key="7">
    <source>
        <dbReference type="ARBA" id="ARBA00023145"/>
    </source>
</evidence>
<feature type="domain" description="Peptidase S1" evidence="11">
    <location>
        <begin position="317"/>
        <end position="578"/>
    </location>
</feature>
<dbReference type="GO" id="GO:0004252">
    <property type="term" value="F:serine-type endopeptidase activity"/>
    <property type="evidence" value="ECO:0007669"/>
    <property type="project" value="InterPro"/>
</dbReference>
<dbReference type="SMART" id="SM00020">
    <property type="entry name" value="Tryp_SPc"/>
    <property type="match status" value="1"/>
</dbReference>
<proteinExistence type="predicted"/>
<dbReference type="PROSITE" id="PS00134">
    <property type="entry name" value="TRYPSIN_HIS"/>
    <property type="match status" value="1"/>
</dbReference>
<evidence type="ECO:0000313" key="12">
    <source>
        <dbReference type="Proteomes" id="UP000322000"/>
    </source>
</evidence>
<keyword evidence="3" id="KW-0645">Protease</keyword>
<dbReference type="OrthoDB" id="6147874at2759"/>
<keyword evidence="12" id="KW-1185">Reference proteome</keyword>
<keyword evidence="7" id="KW-0865">Zymogen</keyword>
<evidence type="ECO:0000256" key="3">
    <source>
        <dbReference type="ARBA" id="ARBA00022670"/>
    </source>
</evidence>
<evidence type="ECO:0000256" key="4">
    <source>
        <dbReference type="ARBA" id="ARBA00022729"/>
    </source>
</evidence>
<dbReference type="PRINTS" id="PR00722">
    <property type="entry name" value="CHYMOTRYPSIN"/>
</dbReference>
<dbReference type="GO" id="GO:0006508">
    <property type="term" value="P:proteolysis"/>
    <property type="evidence" value="ECO:0007669"/>
    <property type="project" value="UniProtKB-KW"/>
</dbReference>
<accession>A0A7E5WIB3</accession>